<dbReference type="EMBL" id="QTBD01000169">
    <property type="protein sequence ID" value="REQ50266.1"/>
    <property type="molecule type" value="Genomic_DNA"/>
</dbReference>
<dbReference type="Proteomes" id="UP000300237">
    <property type="component" value="Chromosome"/>
</dbReference>
<dbReference type="Proteomes" id="UP000039217">
    <property type="component" value="Unassembled WGS sequence"/>
</dbReference>
<evidence type="ECO:0000313" key="8">
    <source>
        <dbReference type="EMBL" id="COW64865.1"/>
    </source>
</evidence>
<evidence type="ECO:0000313" key="4">
    <source>
        <dbReference type="EMBL" id="CKR76157.1"/>
    </source>
</evidence>
<reference evidence="15 16" key="1">
    <citation type="submission" date="2015-03" db="EMBL/GenBank/DDBJ databases">
        <authorList>
            <consortium name="Pathogen Informatics"/>
        </authorList>
    </citation>
    <scope>NUCLEOTIDE SEQUENCE [LARGE SCALE GENOMIC DNA]</scope>
    <source>
        <strain evidence="4 21">Bir 172</strain>
        <strain evidence="3 24">Bir 185</strain>
        <strain evidence="5 22">Bir 187</strain>
        <strain evidence="7 16">D00501624</strain>
        <strain evidence="8 17">G09801536</strain>
        <strain evidence="1 19">G09901357</strain>
        <strain evidence="2 18">H09601792</strain>
        <strain evidence="15">K00500041</strain>
        <strain evidence="10 20">P00601463</strain>
    </source>
</reference>
<dbReference type="EMBL" id="CNFU01001076">
    <property type="protein sequence ID" value="CKS98785.1"/>
    <property type="molecule type" value="Genomic_DNA"/>
</dbReference>
<dbReference type="EMBL" id="CFOH01000530">
    <property type="protein sequence ID" value="CFE60154.1"/>
    <property type="molecule type" value="Genomic_DNA"/>
</dbReference>
<evidence type="ECO:0000313" key="26">
    <source>
        <dbReference type="Proteomes" id="UP000256381"/>
    </source>
</evidence>
<reference evidence="13 26" key="5">
    <citation type="journal article" date="2017" name="N. Engl. J. Med.">
        <title>Transmission of Extensively Drug-Resistant Tuberculosis in South Africa.</title>
        <authorList>
            <person name="Shah N.S."/>
            <person name="Auld S.C."/>
            <person name="Brust J.C."/>
            <person name="Mathema B."/>
            <person name="Ismail N."/>
            <person name="Moodley P."/>
            <person name="Mlisana K."/>
            <person name="Allana S."/>
            <person name="Campbell A."/>
            <person name="Mthiyane T."/>
            <person name="Morris N."/>
            <person name="Mpangase P."/>
            <person name="van der Meulen H."/>
            <person name="Omar S.V."/>
            <person name="Brown T.S."/>
            <person name="Narechania A."/>
            <person name="Shaskina E."/>
            <person name="Kapwata T."/>
            <person name="Kreiswirth B."/>
            <person name="Gandhi N.R."/>
        </authorList>
    </citation>
    <scope>NUCLEOTIDE SEQUENCE [LARGE SCALE GENOMIC DNA]</scope>
    <source>
        <strain evidence="13 26">32301_S10</strain>
    </source>
</reference>
<evidence type="ECO:0000313" key="14">
    <source>
        <dbReference type="EMBL" id="VCU50219.1"/>
    </source>
</evidence>
<evidence type="ECO:0000313" key="6">
    <source>
        <dbReference type="EMBL" id="CLW55058.1"/>
    </source>
</evidence>
<dbReference type="STRING" id="115862.BBG46_10235"/>
<sequence length="133" mass="14971">MDRYNDQASGRALIEIRLCNERATPMPIPIGLWMFQTKLHVNAGGADVFLPVCDVLEQDLAERDEEVRQLNLQYRNRLEYAIGRTCSAAWSVNGSRRPSAVWTTWLPVAETPHTRARSVENALLSMDSRGGVT</sequence>
<dbReference type="RefSeq" id="WP_003409869.1">
    <property type="nucleotide sequence ID" value="NZ_AP017901.1"/>
</dbReference>
<organism evidence="6 23">
    <name type="scientific">Mycobacterium tuberculosis</name>
    <dbReference type="NCBI Taxonomy" id="1773"/>
    <lineage>
        <taxon>Bacteria</taxon>
        <taxon>Bacillati</taxon>
        <taxon>Actinomycetota</taxon>
        <taxon>Actinomycetes</taxon>
        <taxon>Mycobacteriales</taxon>
        <taxon>Mycobacteriaceae</taxon>
        <taxon>Mycobacterium</taxon>
        <taxon>Mycobacterium tuberculosis complex</taxon>
    </lineage>
</organism>
<dbReference type="EMBL" id="CHKL01000906">
    <property type="protein sequence ID" value="COX44050.1"/>
    <property type="molecule type" value="Genomic_DNA"/>
</dbReference>
<evidence type="ECO:0000313" key="5">
    <source>
        <dbReference type="EMBL" id="CKS98785.1"/>
    </source>
</evidence>
<dbReference type="Proteomes" id="UP000048948">
    <property type="component" value="Unassembled WGS sequence"/>
</dbReference>
<evidence type="ECO:0000313" key="7">
    <source>
        <dbReference type="EMBL" id="CNU97343.1"/>
    </source>
</evidence>
<evidence type="ECO:0000313" key="23">
    <source>
        <dbReference type="Proteomes" id="UP000050139"/>
    </source>
</evidence>
<evidence type="ECO:0000313" key="18">
    <source>
        <dbReference type="Proteomes" id="UP000046947"/>
    </source>
</evidence>
<dbReference type="Proteomes" id="UP000189452">
    <property type="component" value="Chromosome"/>
</dbReference>
<dbReference type="GeneID" id="45425918"/>
<evidence type="ECO:0000313" key="27">
    <source>
        <dbReference type="Proteomes" id="UP000300237"/>
    </source>
</evidence>
<dbReference type="Proteomes" id="UP000671119">
    <property type="component" value="Unassembled WGS sequence"/>
</dbReference>
<evidence type="ECO:0000313" key="2">
    <source>
        <dbReference type="EMBL" id="CFE60154.1"/>
    </source>
</evidence>
<evidence type="ECO:0000313" key="16">
    <source>
        <dbReference type="Proteomes" id="UP000039217"/>
    </source>
</evidence>
<dbReference type="EMBL" id="CSAE01000835">
    <property type="protein sequence ID" value="COW98387.1"/>
    <property type="molecule type" value="Genomic_DNA"/>
</dbReference>
<name>A0A045IRD8_MYCTX</name>
<dbReference type="EMBL" id="LR027516">
    <property type="protein sequence ID" value="VCU50219.1"/>
    <property type="molecule type" value="Genomic_DNA"/>
</dbReference>
<evidence type="ECO:0000313" key="10">
    <source>
        <dbReference type="EMBL" id="COX44050.1"/>
    </source>
</evidence>
<dbReference type="PATRIC" id="fig|1773.206.peg.1859"/>
<protein>
    <submittedName>
        <fullName evidence="6">Uncharacterized protein</fullName>
    </submittedName>
</protein>
<reference evidence="9" key="2">
    <citation type="submission" date="2015-03" db="EMBL/GenBank/DDBJ databases">
        <authorList>
            <person name="Murphy D."/>
        </authorList>
    </citation>
    <scope>NUCLEOTIDE SEQUENCE [LARGE SCALE GENOMIC DNA]</scope>
    <source>
        <strain evidence="9">K00500041</strain>
    </source>
</reference>
<evidence type="ECO:0000313" key="22">
    <source>
        <dbReference type="Proteomes" id="UP000049023"/>
    </source>
</evidence>
<evidence type="ECO:0000313" key="1">
    <source>
        <dbReference type="EMBL" id="CFE44341.1"/>
    </source>
</evidence>
<evidence type="ECO:0000313" key="20">
    <source>
        <dbReference type="Proteomes" id="UP000048600"/>
    </source>
</evidence>
<evidence type="ECO:0000313" key="28">
    <source>
        <dbReference type="Proteomes" id="UP000671119"/>
    </source>
</evidence>
<reference evidence="11 28" key="9">
    <citation type="submission" date="2021-03" db="EMBL/GenBank/DDBJ databases">
        <title>Whole Genome Sequencing of Mycobacterium tuberculosis clinical isolates from Arunachal Pradesh, India.</title>
        <authorList>
            <person name="Singh S."/>
            <person name="Mudliar S.R."/>
            <person name="Kulsum U."/>
            <person name="Rufai S.B."/>
            <person name="Singh P.K."/>
            <person name="Umpo M."/>
            <person name="Nyori M."/>
        </authorList>
    </citation>
    <scope>NUCLEOTIDE SEQUENCE [LARGE SCALE GENOMIC DNA]</scope>
    <source>
        <strain evidence="11 28">OMICS/BPL/0142/20/SP</strain>
    </source>
</reference>
<dbReference type="Proteomes" id="UP000256381">
    <property type="component" value="Unassembled WGS sequence"/>
</dbReference>
<evidence type="ECO:0000313" key="21">
    <source>
        <dbReference type="Proteomes" id="UP000048948"/>
    </source>
</evidence>
<dbReference type="EMBL" id="CSAD01000935">
    <property type="protein sequence ID" value="COW64865.1"/>
    <property type="molecule type" value="Genomic_DNA"/>
</dbReference>
<reference evidence="12 25" key="4">
    <citation type="submission" date="2016-04" db="EMBL/GenBank/DDBJ databases">
        <authorList>
            <person name="Bigi M."/>
            <person name="Bigi F."/>
            <person name="Soria M.A."/>
        </authorList>
    </citation>
    <scope>NUCLEOTIDE SEQUENCE [LARGE SCALE GENOMIC DNA]</scope>
    <source>
        <strain evidence="12 25">6548</strain>
    </source>
</reference>
<dbReference type="Proteomes" id="UP000048600">
    <property type="component" value="Unassembled WGS sequence"/>
</dbReference>
<accession>A0A045IRD8</accession>
<dbReference type="EMBL" id="CQQC01000400">
    <property type="protein sequence ID" value="CNU97343.1"/>
    <property type="molecule type" value="Genomic_DNA"/>
</dbReference>
<evidence type="ECO:0000313" key="11">
    <source>
        <dbReference type="EMBL" id="MBP0684417.1"/>
    </source>
</evidence>
<reference evidence="13" key="7">
    <citation type="submission" date="2018-07" db="EMBL/GenBank/DDBJ databases">
        <authorList>
            <person name="Shah S."/>
            <person name="Brown T."/>
            <person name="Auld S."/>
            <person name="Bratton K."/>
            <person name="Narechania A."/>
            <person name="Mathema B."/>
            <person name="Gandhi N."/>
        </authorList>
    </citation>
    <scope>NUCLEOTIDE SEQUENCE</scope>
    <source>
        <strain evidence="13">32301_S10</strain>
    </source>
</reference>
<dbReference type="EMBL" id="CNGE01000066">
    <property type="protein sequence ID" value="CKR76157.1"/>
    <property type="molecule type" value="Genomic_DNA"/>
</dbReference>
<dbReference type="EMBL" id="CNFT01000099">
    <property type="protein sequence ID" value="CKR08575.1"/>
    <property type="molecule type" value="Genomic_DNA"/>
</dbReference>
<evidence type="ECO:0000313" key="13">
    <source>
        <dbReference type="EMBL" id="REQ50266.1"/>
    </source>
</evidence>
<reference evidence="12 25" key="6">
    <citation type="submission" date="2017-02" db="EMBL/GenBank/DDBJ databases">
        <title>Protein polymorphisms may explain contrasting epidemiological fitness of two variants of a multidrug-resistant Mycobacterium tuberculosis strain.</title>
        <authorList>
            <person name="Bigi M.M."/>
            <person name="Lopez B."/>
            <person name="Blanco F.C."/>
            <person name="Sasiain M.C."/>
            <person name="De La Barrera S."/>
            <person name="Ritacco V."/>
            <person name="Bigi F."/>
            <person name="Soria M.A."/>
        </authorList>
    </citation>
    <scope>NUCLEOTIDE SEQUENCE [LARGE SCALE GENOMIC DNA]</scope>
    <source>
        <strain evidence="12 25">6548</strain>
    </source>
</reference>
<dbReference type="EMBL" id="LWDQ01000001">
    <property type="protein sequence ID" value="OMH59877.1"/>
    <property type="molecule type" value="Genomic_DNA"/>
</dbReference>
<dbReference type="AlphaFoldDB" id="A0A045IRD8"/>
<reference evidence="6 23" key="3">
    <citation type="submission" date="2015-03" db="EMBL/GenBank/DDBJ databases">
        <authorList>
            <consortium name="Pathogen Informatics"/>
            <person name="Murphy D."/>
        </authorList>
    </citation>
    <scope>NUCLEOTIDE SEQUENCE [LARGE SCALE GENOMIC DNA]</scope>
    <source>
        <strain evidence="6 23">0268S</strain>
    </source>
</reference>
<proteinExistence type="predicted"/>
<evidence type="ECO:0000313" key="15">
    <source>
        <dbReference type="Proteomes" id="UP000038802"/>
    </source>
</evidence>
<evidence type="ECO:0000313" key="17">
    <source>
        <dbReference type="Proteomes" id="UP000045842"/>
    </source>
</evidence>
<evidence type="ECO:0000313" key="24">
    <source>
        <dbReference type="Proteomes" id="UP000050164"/>
    </source>
</evidence>
<evidence type="ECO:0000313" key="12">
    <source>
        <dbReference type="EMBL" id="OMH59877.1"/>
    </source>
</evidence>
<dbReference type="Proteomes" id="UP000050139">
    <property type="component" value="Unassembled WGS sequence"/>
</dbReference>
<evidence type="ECO:0000313" key="19">
    <source>
        <dbReference type="Proteomes" id="UP000048289"/>
    </source>
</evidence>
<dbReference type="EMBL" id="JAGIZI010000024">
    <property type="protein sequence ID" value="MBP0684417.1"/>
    <property type="molecule type" value="Genomic_DNA"/>
</dbReference>
<dbReference type="EMBL" id="COPH01000022">
    <property type="protein sequence ID" value="CLW55058.1"/>
    <property type="molecule type" value="Genomic_DNA"/>
</dbReference>
<dbReference type="Proteomes" id="UP000045842">
    <property type="component" value="Unassembled WGS sequence"/>
</dbReference>
<gene>
    <name evidence="12" type="ORF">A4S10_02048</name>
    <name evidence="14" type="ORF">DKC2_2058</name>
    <name evidence="13" type="ORF">DSJ38_14735</name>
    <name evidence="7" type="ORF">ERS007661_01445</name>
    <name evidence="8" type="ORF">ERS007679_04122</name>
    <name evidence="1" type="ORF">ERS007681_03613</name>
    <name evidence="2" type="ORF">ERS007688_02852</name>
    <name evidence="9" type="ORF">ERS007703_04571</name>
    <name evidence="10" type="ORF">ERS007741_04393</name>
    <name evidence="4" type="ORF">ERS027646_00612</name>
    <name evidence="3" type="ORF">ERS027659_00685</name>
    <name evidence="5" type="ORF">ERS027661_03794</name>
    <name evidence="6" type="ORF">ERS094118_02787</name>
    <name evidence="11" type="ORF">J8J21_15105</name>
</gene>
<dbReference type="Proteomes" id="UP000038802">
    <property type="component" value="Unassembled WGS sequence"/>
</dbReference>
<dbReference type="Proteomes" id="UP000049023">
    <property type="component" value="Unassembled WGS sequence"/>
</dbReference>
<evidence type="ECO:0000313" key="9">
    <source>
        <dbReference type="EMBL" id="COW98387.1"/>
    </source>
</evidence>
<dbReference type="EMBL" id="CFOE01000653">
    <property type="protein sequence ID" value="CFE44341.1"/>
    <property type="molecule type" value="Genomic_DNA"/>
</dbReference>
<evidence type="ECO:0000313" key="3">
    <source>
        <dbReference type="EMBL" id="CKR08575.1"/>
    </source>
</evidence>
<dbReference type="Proteomes" id="UP000046947">
    <property type="component" value="Unassembled WGS sequence"/>
</dbReference>
<dbReference type="Proteomes" id="UP000048289">
    <property type="component" value="Unassembled WGS sequence"/>
</dbReference>
<dbReference type="Proteomes" id="UP000050164">
    <property type="component" value="Unassembled WGS sequence"/>
</dbReference>
<reference evidence="14 27" key="8">
    <citation type="submission" date="2018-08" db="EMBL/GenBank/DDBJ databases">
        <authorList>
            <person name="Fokvardsen B D."/>
            <person name="Norman A."/>
        </authorList>
    </citation>
    <scope>NUCLEOTIDE SEQUENCE [LARGE SCALE GENOMIC DNA]</scope>
    <source>
        <strain evidence="14 27">DKC2</strain>
    </source>
</reference>
<evidence type="ECO:0000313" key="25">
    <source>
        <dbReference type="Proteomes" id="UP000189452"/>
    </source>
</evidence>